<evidence type="ECO:0000313" key="2">
    <source>
        <dbReference type="EMBL" id="MDI2027484.1"/>
    </source>
</evidence>
<sequence length="72" mass="7764">MRATNTTPRRKITCGELTAGDLWIGPRPANETRAITAVTPNPDGTITITCDDGTTRTHPTDHEITIAMTGEE</sequence>
<protein>
    <submittedName>
        <fullName evidence="2">Uncharacterized protein</fullName>
    </submittedName>
</protein>
<proteinExistence type="predicted"/>
<feature type="compositionally biased region" description="Low complexity" evidence="1">
    <location>
        <begin position="43"/>
        <end position="52"/>
    </location>
</feature>
<reference evidence="2 3" key="1">
    <citation type="submission" date="2023-04" db="EMBL/GenBank/DDBJ databases">
        <title>Draft genome sequence of Saccharopolyspora sp. TS4A08 isolated from sweet potato rhizospheric soil.</title>
        <authorList>
            <person name="Suksaard P."/>
            <person name="Duangmal K."/>
        </authorList>
    </citation>
    <scope>NUCLEOTIDE SEQUENCE [LARGE SCALE GENOMIC DNA]</scope>
    <source>
        <strain evidence="2 3">TS4A08</strain>
    </source>
</reference>
<name>A0ABT6PHL2_9PSEU</name>
<dbReference type="EMBL" id="JASAOF010000001">
    <property type="protein sequence ID" value="MDI2027484.1"/>
    <property type="molecule type" value="Genomic_DNA"/>
</dbReference>
<organism evidence="2 3">
    <name type="scientific">Saccharopolyspora ipomoeae</name>
    <dbReference type="NCBI Taxonomy" id="3042027"/>
    <lineage>
        <taxon>Bacteria</taxon>
        <taxon>Bacillati</taxon>
        <taxon>Actinomycetota</taxon>
        <taxon>Actinomycetes</taxon>
        <taxon>Pseudonocardiales</taxon>
        <taxon>Pseudonocardiaceae</taxon>
        <taxon>Saccharopolyspora</taxon>
    </lineage>
</organism>
<dbReference type="RefSeq" id="WP_281453842.1">
    <property type="nucleotide sequence ID" value="NZ_JASAOF010000001.1"/>
</dbReference>
<dbReference type="Proteomes" id="UP001237595">
    <property type="component" value="Unassembled WGS sequence"/>
</dbReference>
<gene>
    <name evidence="2" type="ORF">QFW96_02625</name>
</gene>
<evidence type="ECO:0000313" key="3">
    <source>
        <dbReference type="Proteomes" id="UP001237595"/>
    </source>
</evidence>
<comment type="caution">
    <text evidence="2">The sequence shown here is derived from an EMBL/GenBank/DDBJ whole genome shotgun (WGS) entry which is preliminary data.</text>
</comment>
<feature type="region of interest" description="Disordered" evidence="1">
    <location>
        <begin position="37"/>
        <end position="59"/>
    </location>
</feature>
<evidence type="ECO:0000256" key="1">
    <source>
        <dbReference type="SAM" id="MobiDB-lite"/>
    </source>
</evidence>
<accession>A0ABT6PHL2</accession>
<keyword evidence="3" id="KW-1185">Reference proteome</keyword>